<dbReference type="EMBL" id="HBEM01017040">
    <property type="protein sequence ID" value="CAD8452734.1"/>
    <property type="molecule type" value="Transcribed_RNA"/>
</dbReference>
<feature type="compositionally biased region" description="Low complexity" evidence="1">
    <location>
        <begin position="217"/>
        <end position="228"/>
    </location>
</feature>
<dbReference type="AlphaFoldDB" id="A0A7S0H2Z3"/>
<proteinExistence type="predicted"/>
<protein>
    <submittedName>
        <fullName evidence="2">Uncharacterized protein</fullName>
    </submittedName>
</protein>
<organism evidence="2">
    <name type="scientific">Amorphochlora amoebiformis</name>
    <dbReference type="NCBI Taxonomy" id="1561963"/>
    <lineage>
        <taxon>Eukaryota</taxon>
        <taxon>Sar</taxon>
        <taxon>Rhizaria</taxon>
        <taxon>Cercozoa</taxon>
        <taxon>Chlorarachniophyceae</taxon>
        <taxon>Amorphochlora</taxon>
    </lineage>
</organism>
<feature type="compositionally biased region" description="Basic and acidic residues" evidence="1">
    <location>
        <begin position="174"/>
        <end position="197"/>
    </location>
</feature>
<gene>
    <name evidence="2" type="ORF">LAMO00422_LOCUS11673</name>
</gene>
<name>A0A7S0H2Z3_9EUKA</name>
<feature type="region of interest" description="Disordered" evidence="1">
    <location>
        <begin position="174"/>
        <end position="238"/>
    </location>
</feature>
<accession>A0A7S0H2Z3</accession>
<reference evidence="2" key="1">
    <citation type="submission" date="2021-01" db="EMBL/GenBank/DDBJ databases">
        <authorList>
            <person name="Corre E."/>
            <person name="Pelletier E."/>
            <person name="Niang G."/>
            <person name="Scheremetjew M."/>
            <person name="Finn R."/>
            <person name="Kale V."/>
            <person name="Holt S."/>
            <person name="Cochrane G."/>
            <person name="Meng A."/>
            <person name="Brown T."/>
            <person name="Cohen L."/>
        </authorList>
    </citation>
    <scope>NUCLEOTIDE SEQUENCE</scope>
    <source>
        <strain evidence="2">CCMP2058</strain>
    </source>
</reference>
<sequence length="359" mass="40378">MKDMAQRCVPGPGVSVEDCCMNNTPSVKPLVLNPAKRSIQKANTEHVTRFRELIRRLCIKRIIDKGTLAFNGMDDIDIAISLSMMNKPTAIAHKSKKLTASEAKSHADFQRLKEKIEKMAAKNDEVFTGSKTVSYIDITSDINVVQELTISRDSNGNINATMSDVSRRLAFVKSERSEALQSHTKPEDHNKKTEGARQDITTPICQQKHECSGPQESIQPRPSSSTSRPQRELTSMASSPAVRKFEALCKLISKDMSSQSEDEKLRTTKLMKNVKLLLYYGDRPKLKKLVRNVASLVPDGKLKRNNYRVHNYSSRIYLMNLVLQLYTNKHMNQHGKLVAEEFINTAALSHSATNLSHPK</sequence>
<evidence type="ECO:0000313" key="2">
    <source>
        <dbReference type="EMBL" id="CAD8452734.1"/>
    </source>
</evidence>
<evidence type="ECO:0000256" key="1">
    <source>
        <dbReference type="SAM" id="MobiDB-lite"/>
    </source>
</evidence>